<evidence type="ECO:0000313" key="3">
    <source>
        <dbReference type="Proteomes" id="UP000053841"/>
    </source>
</evidence>
<dbReference type="GeneID" id="19154393"/>
<gene>
    <name evidence="2" type="ORF">COCCADRAFT_97558</name>
</gene>
<dbReference type="HOGENOM" id="CLU_2209563_0_0_1"/>
<dbReference type="Proteomes" id="UP000053841">
    <property type="component" value="Unassembled WGS sequence"/>
</dbReference>
<dbReference type="AlphaFoldDB" id="W6Y4Q3"/>
<accession>W6Y4Q3</accession>
<reference evidence="2 3" key="1">
    <citation type="journal article" date="2013" name="PLoS Genet.">
        <title>Comparative genome structure, secondary metabolite, and effector coding capacity across Cochliobolus pathogens.</title>
        <authorList>
            <person name="Condon B.J."/>
            <person name="Leng Y."/>
            <person name="Wu D."/>
            <person name="Bushley K.E."/>
            <person name="Ohm R.A."/>
            <person name="Otillar R."/>
            <person name="Martin J."/>
            <person name="Schackwitz W."/>
            <person name="Grimwood J."/>
            <person name="MohdZainudin N."/>
            <person name="Xue C."/>
            <person name="Wang R."/>
            <person name="Manning V.A."/>
            <person name="Dhillon B."/>
            <person name="Tu Z.J."/>
            <person name="Steffenson B.J."/>
            <person name="Salamov A."/>
            <person name="Sun H."/>
            <person name="Lowry S."/>
            <person name="LaButti K."/>
            <person name="Han J."/>
            <person name="Copeland A."/>
            <person name="Lindquist E."/>
            <person name="Barry K."/>
            <person name="Schmutz J."/>
            <person name="Baker S.E."/>
            <person name="Ciuffetti L.M."/>
            <person name="Grigoriev I.V."/>
            <person name="Zhong S."/>
            <person name="Turgeon B.G."/>
        </authorList>
    </citation>
    <scope>NUCLEOTIDE SEQUENCE [LARGE SCALE GENOMIC DNA]</scope>
    <source>
        <strain evidence="2 3">26-R-13</strain>
    </source>
</reference>
<name>W6Y4Q3_COCC2</name>
<proteinExistence type="predicted"/>
<protein>
    <submittedName>
        <fullName evidence="2">Uncharacterized protein</fullName>
    </submittedName>
</protein>
<organism evidence="2 3">
    <name type="scientific">Cochliobolus carbonum (strain 26-R-13)</name>
    <name type="common">Maize leaf spot fungus</name>
    <name type="synonym">Bipolaris zeicola</name>
    <dbReference type="NCBI Taxonomy" id="930089"/>
    <lineage>
        <taxon>Eukaryota</taxon>
        <taxon>Fungi</taxon>
        <taxon>Dikarya</taxon>
        <taxon>Ascomycota</taxon>
        <taxon>Pezizomycotina</taxon>
        <taxon>Dothideomycetes</taxon>
        <taxon>Pleosporomycetidae</taxon>
        <taxon>Pleosporales</taxon>
        <taxon>Pleosporineae</taxon>
        <taxon>Pleosporaceae</taxon>
        <taxon>Bipolaris</taxon>
    </lineage>
</organism>
<evidence type="ECO:0000256" key="1">
    <source>
        <dbReference type="SAM" id="MobiDB-lite"/>
    </source>
</evidence>
<dbReference type="KEGG" id="bze:COCCADRAFT_97558"/>
<feature type="region of interest" description="Disordered" evidence="1">
    <location>
        <begin position="56"/>
        <end position="78"/>
    </location>
</feature>
<keyword evidence="3" id="KW-1185">Reference proteome</keyword>
<evidence type="ECO:0000313" key="2">
    <source>
        <dbReference type="EMBL" id="EUC32873.1"/>
    </source>
</evidence>
<dbReference type="EMBL" id="KI964622">
    <property type="protein sequence ID" value="EUC32873.1"/>
    <property type="molecule type" value="Genomic_DNA"/>
</dbReference>
<sequence>MVRTSWLCVTCKATVILDQVPGVTPGTLHARKDDEQAPILCKTQPGKLRMHFVQATSRKRGPVSPRTLGPQSKKNKLLPPPSPWYRPYRCHAKLFCFFSPFLSWIHR</sequence>
<dbReference type="RefSeq" id="XP_007712804.1">
    <property type="nucleotide sequence ID" value="XM_007714614.1"/>
</dbReference>